<dbReference type="EMBL" id="JADGJW010000256">
    <property type="protein sequence ID" value="KAJ3221035.1"/>
    <property type="molecule type" value="Genomic_DNA"/>
</dbReference>
<dbReference type="GO" id="GO:0004177">
    <property type="term" value="F:aminopeptidase activity"/>
    <property type="evidence" value="ECO:0007669"/>
    <property type="project" value="UniProtKB-KW"/>
</dbReference>
<reference evidence="11" key="1">
    <citation type="submission" date="2020-05" db="EMBL/GenBank/DDBJ databases">
        <title>Phylogenomic resolution of chytrid fungi.</title>
        <authorList>
            <person name="Stajich J.E."/>
            <person name="Amses K."/>
            <person name="Simmons R."/>
            <person name="Seto K."/>
            <person name="Myers J."/>
            <person name="Bonds A."/>
            <person name="Quandt C.A."/>
            <person name="Barry K."/>
            <person name="Liu P."/>
            <person name="Grigoriev I."/>
            <person name="Longcore J.E."/>
            <person name="James T.Y."/>
        </authorList>
    </citation>
    <scope>NUCLEOTIDE SEQUENCE</scope>
    <source>
        <strain evidence="11">JEL0476</strain>
    </source>
</reference>
<evidence type="ECO:0000313" key="12">
    <source>
        <dbReference type="Proteomes" id="UP001211065"/>
    </source>
</evidence>
<name>A0AAD5U329_9FUNG</name>
<dbReference type="InterPro" id="IPR007484">
    <property type="entry name" value="Peptidase_M28"/>
</dbReference>
<sequence length="371" mass="40753">MKLNLFTLVTLIASTFAIPVGEKPENANLRRISTKEGESQWMTEDEIAVLIRDVIPFIDLTDEVPTNNFRPAPRPIRANPSTPTQQSLVKPLTEQIDLQQMKDFLTTFSTFNNRYYKSTSGKESSIWLQGQLEAVAKYSNSTSVKVEIVPFTHPSFAQKSLIAKIIPTQPINAGRTIVGAHQDSINGQNALNGRAPGADDDGSGTGSIFEAFRLLVVNNYVPKKTLEFHFYAAEEAGLLGSQAIAVKYKSDNVIVDGMLQVDMTGYVKPGTTEVIGIETSRYADTSISTFLKTLSAEYAAIPGVSTSCGYACSDHASWTKNGYKAAFLFESLFENHNKQIHTANDSLEKVSFSHMAEFTKLILGWAVEMTA</sequence>
<evidence type="ECO:0000256" key="3">
    <source>
        <dbReference type="ARBA" id="ARBA00022670"/>
    </source>
</evidence>
<dbReference type="AlphaFoldDB" id="A0AAD5U329"/>
<evidence type="ECO:0000256" key="5">
    <source>
        <dbReference type="ARBA" id="ARBA00022729"/>
    </source>
</evidence>
<dbReference type="Pfam" id="PF04389">
    <property type="entry name" value="Peptidase_M28"/>
    <property type="match status" value="1"/>
</dbReference>
<evidence type="ECO:0000256" key="1">
    <source>
        <dbReference type="ARBA" id="ARBA00001947"/>
    </source>
</evidence>
<dbReference type="PANTHER" id="PTHR12147">
    <property type="entry name" value="METALLOPEPTIDASE M28 FAMILY MEMBER"/>
    <property type="match status" value="1"/>
</dbReference>
<feature type="signal peptide" evidence="9">
    <location>
        <begin position="1"/>
        <end position="17"/>
    </location>
</feature>
<feature type="chain" id="PRO_5041775089" description="Peptide hydrolase" evidence="9">
    <location>
        <begin position="18"/>
        <end position="371"/>
    </location>
</feature>
<organism evidence="11 12">
    <name type="scientific">Clydaea vesicula</name>
    <dbReference type="NCBI Taxonomy" id="447962"/>
    <lineage>
        <taxon>Eukaryota</taxon>
        <taxon>Fungi</taxon>
        <taxon>Fungi incertae sedis</taxon>
        <taxon>Chytridiomycota</taxon>
        <taxon>Chytridiomycota incertae sedis</taxon>
        <taxon>Chytridiomycetes</taxon>
        <taxon>Lobulomycetales</taxon>
        <taxon>Lobulomycetaceae</taxon>
        <taxon>Clydaea</taxon>
    </lineage>
</organism>
<dbReference type="InterPro" id="IPR045175">
    <property type="entry name" value="M28_fam"/>
</dbReference>
<evidence type="ECO:0000256" key="4">
    <source>
        <dbReference type="ARBA" id="ARBA00022723"/>
    </source>
</evidence>
<evidence type="ECO:0000313" key="11">
    <source>
        <dbReference type="EMBL" id="KAJ3221035.1"/>
    </source>
</evidence>
<proteinExistence type="inferred from homology"/>
<dbReference type="PANTHER" id="PTHR12147:SF56">
    <property type="entry name" value="AMINOPEPTIDASE YDR415C-RELATED"/>
    <property type="match status" value="1"/>
</dbReference>
<dbReference type="GO" id="GO:0008235">
    <property type="term" value="F:metalloexopeptidase activity"/>
    <property type="evidence" value="ECO:0007669"/>
    <property type="project" value="InterPro"/>
</dbReference>
<dbReference type="EC" id="3.4.-.-" evidence="9"/>
<evidence type="ECO:0000256" key="9">
    <source>
        <dbReference type="RuleBase" id="RU361240"/>
    </source>
</evidence>
<dbReference type="SUPFAM" id="SSF53187">
    <property type="entry name" value="Zn-dependent exopeptidases"/>
    <property type="match status" value="1"/>
</dbReference>
<accession>A0AAD5U329</accession>
<keyword evidence="5 9" id="KW-0732">Signal</keyword>
<keyword evidence="7 9" id="KW-0862">Zinc</keyword>
<keyword evidence="2 11" id="KW-0031">Aminopeptidase</keyword>
<dbReference type="Gene3D" id="3.40.630.10">
    <property type="entry name" value="Zn peptidases"/>
    <property type="match status" value="1"/>
</dbReference>
<dbReference type="Proteomes" id="UP001211065">
    <property type="component" value="Unassembled WGS sequence"/>
</dbReference>
<evidence type="ECO:0000259" key="10">
    <source>
        <dbReference type="Pfam" id="PF04389"/>
    </source>
</evidence>
<comment type="caution">
    <text evidence="11">The sequence shown here is derived from an EMBL/GenBank/DDBJ whole genome shotgun (WGS) entry which is preliminary data.</text>
</comment>
<evidence type="ECO:0000256" key="6">
    <source>
        <dbReference type="ARBA" id="ARBA00022801"/>
    </source>
</evidence>
<feature type="domain" description="Peptidase M28" evidence="10">
    <location>
        <begin position="161"/>
        <end position="364"/>
    </location>
</feature>
<comment type="similarity">
    <text evidence="8">Belongs to the peptidase M28 family. M28E subfamily.</text>
</comment>
<dbReference type="GO" id="GO:0006508">
    <property type="term" value="P:proteolysis"/>
    <property type="evidence" value="ECO:0007669"/>
    <property type="project" value="UniProtKB-KW"/>
</dbReference>
<gene>
    <name evidence="11" type="primary">LAP1_2</name>
    <name evidence="11" type="ORF">HK099_003813</name>
</gene>
<evidence type="ECO:0000256" key="7">
    <source>
        <dbReference type="ARBA" id="ARBA00022833"/>
    </source>
</evidence>
<keyword evidence="6 9" id="KW-0378">Hydrolase</keyword>
<evidence type="ECO:0000256" key="2">
    <source>
        <dbReference type="ARBA" id="ARBA00022438"/>
    </source>
</evidence>
<keyword evidence="3 9" id="KW-0645">Protease</keyword>
<dbReference type="GO" id="GO:0046872">
    <property type="term" value="F:metal ion binding"/>
    <property type="evidence" value="ECO:0007669"/>
    <property type="project" value="UniProtKB-KW"/>
</dbReference>
<protein>
    <recommendedName>
        <fullName evidence="9">Peptide hydrolase</fullName>
        <ecNumber evidence="9">3.4.-.-</ecNumber>
    </recommendedName>
</protein>
<comment type="cofactor">
    <cofactor evidence="1">
        <name>Zn(2+)</name>
        <dbReference type="ChEBI" id="CHEBI:29105"/>
    </cofactor>
</comment>
<keyword evidence="12" id="KW-1185">Reference proteome</keyword>
<keyword evidence="4 9" id="KW-0479">Metal-binding</keyword>
<evidence type="ECO:0000256" key="8">
    <source>
        <dbReference type="ARBA" id="ARBA00043962"/>
    </source>
</evidence>